<evidence type="ECO:0000256" key="1">
    <source>
        <dbReference type="SAM" id="MobiDB-lite"/>
    </source>
</evidence>
<dbReference type="Proteomes" id="UP000321523">
    <property type="component" value="Unassembled WGS sequence"/>
</dbReference>
<dbReference type="SUPFAM" id="SSF143422">
    <property type="entry name" value="Transposase IS200-like"/>
    <property type="match status" value="1"/>
</dbReference>
<dbReference type="InterPro" id="IPR002686">
    <property type="entry name" value="Transposase_17"/>
</dbReference>
<dbReference type="GO" id="GO:0003677">
    <property type="term" value="F:DNA binding"/>
    <property type="evidence" value="ECO:0007669"/>
    <property type="project" value="InterPro"/>
</dbReference>
<name>A0A512DYV5_9PROT</name>
<feature type="region of interest" description="Disordered" evidence="1">
    <location>
        <begin position="213"/>
        <end position="238"/>
    </location>
</feature>
<dbReference type="PANTHER" id="PTHR34322:SF2">
    <property type="entry name" value="TRANSPOSASE IS200-LIKE DOMAIN-CONTAINING PROTEIN"/>
    <property type="match status" value="1"/>
</dbReference>
<evidence type="ECO:0000313" key="4">
    <source>
        <dbReference type="Proteomes" id="UP000321523"/>
    </source>
</evidence>
<dbReference type="GO" id="GO:0004803">
    <property type="term" value="F:transposase activity"/>
    <property type="evidence" value="ECO:0007669"/>
    <property type="project" value="InterPro"/>
</dbReference>
<comment type="caution">
    <text evidence="3">The sequence shown here is derived from an EMBL/GenBank/DDBJ whole genome shotgun (WGS) entry which is preliminary data.</text>
</comment>
<keyword evidence="4" id="KW-1185">Reference proteome</keyword>
<feature type="domain" description="Transposase IS200-like" evidence="2">
    <location>
        <begin position="9"/>
        <end position="124"/>
    </location>
</feature>
<dbReference type="GO" id="GO:0006313">
    <property type="term" value="P:DNA transposition"/>
    <property type="evidence" value="ECO:0007669"/>
    <property type="project" value="InterPro"/>
</dbReference>
<dbReference type="RefSeq" id="WP_044432753.1">
    <property type="nucleotide sequence ID" value="NZ_BJYZ01000029.1"/>
</dbReference>
<dbReference type="PANTHER" id="PTHR34322">
    <property type="entry name" value="TRANSPOSASE, Y1_TNP DOMAIN-CONTAINING"/>
    <property type="match status" value="1"/>
</dbReference>
<dbReference type="Gene3D" id="3.30.70.1290">
    <property type="entry name" value="Transposase IS200-like"/>
    <property type="match status" value="1"/>
</dbReference>
<dbReference type="EMBL" id="BJYZ01000029">
    <property type="protein sequence ID" value="GEO41612.1"/>
    <property type="molecule type" value="Genomic_DNA"/>
</dbReference>
<proteinExistence type="predicted"/>
<dbReference type="Pfam" id="PF01797">
    <property type="entry name" value="Y1_Tnp"/>
    <property type="match status" value="1"/>
</dbReference>
<sequence length="238" mass="27180">MPRPSRLILPDHTHHIVQRGNNRQAVFFSEDDRQVFLKWLGEALDAEGCALHAYVLMTNHFHLAITAGGADSIPRLMQSLGRRYVSYVNREYRRTGTLWEGRYKSTILDSESYVLVCHRYVESNPVRADLVSRPEDYPWSSYRNNALGTKDPLLREHATYTALGATVAARRAAYRDLFGPGLTGEQVETIRDATQRGWVPGTDRFRQQVERALGRRVDPPMRGRPPKASTDKTWAERA</sequence>
<evidence type="ECO:0000259" key="2">
    <source>
        <dbReference type="SMART" id="SM01321"/>
    </source>
</evidence>
<dbReference type="OrthoDB" id="9794403at2"/>
<gene>
    <name evidence="3" type="ORF">SAE02_57600</name>
</gene>
<evidence type="ECO:0000313" key="3">
    <source>
        <dbReference type="EMBL" id="GEO41612.1"/>
    </source>
</evidence>
<dbReference type="AlphaFoldDB" id="A0A512DYV5"/>
<dbReference type="InterPro" id="IPR036515">
    <property type="entry name" value="Transposase_17_sf"/>
</dbReference>
<protein>
    <submittedName>
        <fullName evidence="3">Transposase</fullName>
    </submittedName>
</protein>
<dbReference type="SMART" id="SM01321">
    <property type="entry name" value="Y1_Tnp"/>
    <property type="match status" value="1"/>
</dbReference>
<accession>A0A512DYV5</accession>
<reference evidence="3 4" key="1">
    <citation type="submission" date="2019-07" db="EMBL/GenBank/DDBJ databases">
        <title>Whole genome shotgun sequence of Skermanella aerolata NBRC 106429.</title>
        <authorList>
            <person name="Hosoyama A."/>
            <person name="Uohara A."/>
            <person name="Ohji S."/>
            <person name="Ichikawa N."/>
        </authorList>
    </citation>
    <scope>NUCLEOTIDE SEQUENCE [LARGE SCALE GENOMIC DNA]</scope>
    <source>
        <strain evidence="3 4">NBRC 106429</strain>
    </source>
</reference>
<feature type="compositionally biased region" description="Basic and acidic residues" evidence="1">
    <location>
        <begin position="229"/>
        <end position="238"/>
    </location>
</feature>
<organism evidence="3 4">
    <name type="scientific">Skermanella aerolata</name>
    <dbReference type="NCBI Taxonomy" id="393310"/>
    <lineage>
        <taxon>Bacteria</taxon>
        <taxon>Pseudomonadati</taxon>
        <taxon>Pseudomonadota</taxon>
        <taxon>Alphaproteobacteria</taxon>
        <taxon>Rhodospirillales</taxon>
        <taxon>Azospirillaceae</taxon>
        <taxon>Skermanella</taxon>
    </lineage>
</organism>